<protein>
    <recommendedName>
        <fullName evidence="6">DUF881 domain-containing protein</fullName>
    </recommendedName>
</protein>
<dbReference type="PANTHER" id="PTHR37313">
    <property type="entry name" value="UPF0749 PROTEIN RV1825"/>
    <property type="match status" value="1"/>
</dbReference>
<evidence type="ECO:0008006" key="6">
    <source>
        <dbReference type="Google" id="ProtNLM"/>
    </source>
</evidence>
<keyword evidence="3" id="KW-0472">Membrane</keyword>
<feature type="region of interest" description="Disordered" evidence="2">
    <location>
        <begin position="258"/>
        <end position="287"/>
    </location>
</feature>
<dbReference type="InterPro" id="IPR010273">
    <property type="entry name" value="DUF881"/>
</dbReference>
<reference evidence="4" key="1">
    <citation type="submission" date="2023-03" db="EMBL/GenBank/DDBJ databases">
        <title>Actinorhabdospora filicis NBRC 111898.</title>
        <authorList>
            <person name="Ichikawa N."/>
            <person name="Sato H."/>
            <person name="Tonouchi N."/>
        </authorList>
    </citation>
    <scope>NUCLEOTIDE SEQUENCE</scope>
    <source>
        <strain evidence="4">NBRC 111898</strain>
    </source>
</reference>
<sequence>MRRRYEDEPDKQRAFGPIAVDLLASFWHDPLDYDAPTRPGRRTPFTRALTAITAAAIGFILVVAYQHTVAAAPANADIRAQLLSDIDAKRAATDEQQKTAEQLGRDVEDLRDRILGDSEAAKALRDKAALAGLAPVTGEGVTVTVTDGPRPEDPDAQDLGRVRDRDIQTIVNTLWSLGAEAVAIDDQRLTATSAIRAAGAAILVDFRPVTNPYTITAIGPADLARQFNATGTARTFHGYSNDYGMGFTVKAADDLTLPAAPAPPLDHAAPIPPPGTGPDPSTTGSGR</sequence>
<dbReference type="RefSeq" id="WP_285664329.1">
    <property type="nucleotide sequence ID" value="NZ_BSTX01000002.1"/>
</dbReference>
<evidence type="ECO:0000256" key="2">
    <source>
        <dbReference type="SAM" id="MobiDB-lite"/>
    </source>
</evidence>
<dbReference type="Gene3D" id="3.30.70.1880">
    <property type="entry name" value="Protein of unknown function DUF881"/>
    <property type="match status" value="1"/>
</dbReference>
<feature type="compositionally biased region" description="Pro residues" evidence="2">
    <location>
        <begin position="260"/>
        <end position="277"/>
    </location>
</feature>
<accession>A0A9W6WAN9</accession>
<organism evidence="4 5">
    <name type="scientific">Actinorhabdospora filicis</name>
    <dbReference type="NCBI Taxonomy" id="1785913"/>
    <lineage>
        <taxon>Bacteria</taxon>
        <taxon>Bacillati</taxon>
        <taxon>Actinomycetota</taxon>
        <taxon>Actinomycetes</taxon>
        <taxon>Micromonosporales</taxon>
        <taxon>Micromonosporaceae</taxon>
        <taxon>Actinorhabdospora</taxon>
    </lineage>
</organism>
<dbReference type="GO" id="GO:0005886">
    <property type="term" value="C:plasma membrane"/>
    <property type="evidence" value="ECO:0007669"/>
    <property type="project" value="TreeGrafter"/>
</dbReference>
<evidence type="ECO:0000313" key="5">
    <source>
        <dbReference type="Proteomes" id="UP001165079"/>
    </source>
</evidence>
<keyword evidence="3" id="KW-1133">Transmembrane helix</keyword>
<evidence type="ECO:0000313" key="4">
    <source>
        <dbReference type="EMBL" id="GLZ79208.1"/>
    </source>
</evidence>
<gene>
    <name evidence="4" type="ORF">Afil01_40150</name>
</gene>
<feature type="transmembrane region" description="Helical" evidence="3">
    <location>
        <begin position="48"/>
        <end position="65"/>
    </location>
</feature>
<dbReference type="Pfam" id="PF05949">
    <property type="entry name" value="DUF881"/>
    <property type="match status" value="1"/>
</dbReference>
<dbReference type="AlphaFoldDB" id="A0A9W6WAN9"/>
<name>A0A9W6WAN9_9ACTN</name>
<evidence type="ECO:0000256" key="3">
    <source>
        <dbReference type="SAM" id="Phobius"/>
    </source>
</evidence>
<feature type="compositionally biased region" description="Low complexity" evidence="2">
    <location>
        <begin position="278"/>
        <end position="287"/>
    </location>
</feature>
<comment type="similarity">
    <text evidence="1">Belongs to the UPF0749 family.</text>
</comment>
<dbReference type="EMBL" id="BSTX01000002">
    <property type="protein sequence ID" value="GLZ79208.1"/>
    <property type="molecule type" value="Genomic_DNA"/>
</dbReference>
<keyword evidence="3" id="KW-0812">Transmembrane</keyword>
<comment type="caution">
    <text evidence="4">The sequence shown here is derived from an EMBL/GenBank/DDBJ whole genome shotgun (WGS) entry which is preliminary data.</text>
</comment>
<dbReference type="Proteomes" id="UP001165079">
    <property type="component" value="Unassembled WGS sequence"/>
</dbReference>
<keyword evidence="5" id="KW-1185">Reference proteome</keyword>
<dbReference type="PANTHER" id="PTHR37313:SF1">
    <property type="entry name" value="UPF0749 PROTEIN RV1823"/>
    <property type="match status" value="1"/>
</dbReference>
<evidence type="ECO:0000256" key="1">
    <source>
        <dbReference type="ARBA" id="ARBA00009108"/>
    </source>
</evidence>
<proteinExistence type="inferred from homology"/>